<gene>
    <name evidence="2" type="ORF">LAESUDRAFT_650016</name>
</gene>
<organism evidence="2 3">
    <name type="scientific">Laetiporus sulphureus 93-53</name>
    <dbReference type="NCBI Taxonomy" id="1314785"/>
    <lineage>
        <taxon>Eukaryota</taxon>
        <taxon>Fungi</taxon>
        <taxon>Dikarya</taxon>
        <taxon>Basidiomycota</taxon>
        <taxon>Agaricomycotina</taxon>
        <taxon>Agaricomycetes</taxon>
        <taxon>Polyporales</taxon>
        <taxon>Laetiporus</taxon>
    </lineage>
</organism>
<keyword evidence="3" id="KW-1185">Reference proteome</keyword>
<evidence type="ECO:0000256" key="1">
    <source>
        <dbReference type="SAM" id="MobiDB-lite"/>
    </source>
</evidence>
<feature type="non-terminal residue" evidence="2">
    <location>
        <position position="1"/>
    </location>
</feature>
<dbReference type="GeneID" id="63821242"/>
<evidence type="ECO:0000313" key="2">
    <source>
        <dbReference type="EMBL" id="KZT07841.1"/>
    </source>
</evidence>
<dbReference type="EMBL" id="KV427617">
    <property type="protein sequence ID" value="KZT07841.1"/>
    <property type="molecule type" value="Genomic_DNA"/>
</dbReference>
<dbReference type="AlphaFoldDB" id="A0A165EVC9"/>
<evidence type="ECO:0000313" key="3">
    <source>
        <dbReference type="Proteomes" id="UP000076871"/>
    </source>
</evidence>
<feature type="region of interest" description="Disordered" evidence="1">
    <location>
        <begin position="1"/>
        <end position="23"/>
    </location>
</feature>
<name>A0A165EVC9_9APHY</name>
<dbReference type="InParanoid" id="A0A165EVC9"/>
<dbReference type="Proteomes" id="UP000076871">
    <property type="component" value="Unassembled WGS sequence"/>
</dbReference>
<accession>A0A165EVC9</accession>
<proteinExistence type="predicted"/>
<dbReference type="RefSeq" id="XP_040765581.1">
    <property type="nucleotide sequence ID" value="XM_040904212.1"/>
</dbReference>
<sequence>PLSNRSNSDIGQPAEMSSKQTPWQRRLAHLAQHGFNDVSAGPGDVGSDSISEESLKDSYLNNGMLITTLSGAASVTGSNIGSIGSMKGRLSKFSSLNFM</sequence>
<protein>
    <submittedName>
        <fullName evidence="2">Uncharacterized protein</fullName>
    </submittedName>
</protein>
<reference evidence="2 3" key="1">
    <citation type="journal article" date="2016" name="Mol. Biol. Evol.">
        <title>Comparative Genomics of Early-Diverging Mushroom-Forming Fungi Provides Insights into the Origins of Lignocellulose Decay Capabilities.</title>
        <authorList>
            <person name="Nagy L.G."/>
            <person name="Riley R."/>
            <person name="Tritt A."/>
            <person name="Adam C."/>
            <person name="Daum C."/>
            <person name="Floudas D."/>
            <person name="Sun H."/>
            <person name="Yadav J.S."/>
            <person name="Pangilinan J."/>
            <person name="Larsson K.H."/>
            <person name="Matsuura K."/>
            <person name="Barry K."/>
            <person name="Labutti K."/>
            <person name="Kuo R."/>
            <person name="Ohm R.A."/>
            <person name="Bhattacharya S.S."/>
            <person name="Shirouzu T."/>
            <person name="Yoshinaga Y."/>
            <person name="Martin F.M."/>
            <person name="Grigoriev I.V."/>
            <person name="Hibbett D.S."/>
        </authorList>
    </citation>
    <scope>NUCLEOTIDE SEQUENCE [LARGE SCALE GENOMIC DNA]</scope>
    <source>
        <strain evidence="2 3">93-53</strain>
    </source>
</reference>